<dbReference type="InterPro" id="IPR004167">
    <property type="entry name" value="PSBD"/>
</dbReference>
<dbReference type="SUPFAM" id="SSF47005">
    <property type="entry name" value="Peripheral subunit-binding domain of 2-oxo acid dehydrogenase complex"/>
    <property type="match status" value="1"/>
</dbReference>
<dbReference type="Gene3D" id="3.30.559.10">
    <property type="entry name" value="Chloramphenicol acetyltransferase-like domain"/>
    <property type="match status" value="1"/>
</dbReference>
<dbReference type="Gene3D" id="2.40.50.100">
    <property type="match status" value="1"/>
</dbReference>
<evidence type="ECO:0000259" key="11">
    <source>
        <dbReference type="PROSITE" id="PS50968"/>
    </source>
</evidence>
<evidence type="ECO:0000313" key="13">
    <source>
        <dbReference type="EMBL" id="RZF42796.1"/>
    </source>
</evidence>
<evidence type="ECO:0000256" key="10">
    <source>
        <dbReference type="SAM" id="MobiDB-lite"/>
    </source>
</evidence>
<gene>
    <name evidence="13" type="ORF">LSTR_LSTR012312</name>
</gene>
<dbReference type="PANTHER" id="PTHR43178">
    <property type="entry name" value="DIHYDROLIPOAMIDE ACETYLTRANSFERASE COMPONENT OF PYRUVATE DEHYDROGENASE COMPLEX"/>
    <property type="match status" value="1"/>
</dbReference>
<dbReference type="InterPro" id="IPR036625">
    <property type="entry name" value="E3-bd_dom_sf"/>
</dbReference>
<evidence type="ECO:0000259" key="12">
    <source>
        <dbReference type="PROSITE" id="PS51826"/>
    </source>
</evidence>
<keyword evidence="6" id="KW-0809">Transit peptide</keyword>
<dbReference type="STRING" id="195883.A0A482XAM8"/>
<dbReference type="PANTHER" id="PTHR43178:SF5">
    <property type="entry name" value="LIPOAMIDE ACYLTRANSFERASE COMPONENT OF BRANCHED-CHAIN ALPHA-KETO ACID DEHYDROGENASE COMPLEX, MITOCHONDRIAL"/>
    <property type="match status" value="1"/>
</dbReference>
<feature type="domain" description="Peripheral subunit-binding (PSBD)" evidence="12">
    <location>
        <begin position="180"/>
        <end position="217"/>
    </location>
</feature>
<keyword evidence="14" id="KW-1185">Reference proteome</keyword>
<evidence type="ECO:0000256" key="2">
    <source>
        <dbReference type="ARBA" id="ARBA00004305"/>
    </source>
</evidence>
<dbReference type="Proteomes" id="UP000291343">
    <property type="component" value="Unassembled WGS sequence"/>
</dbReference>
<protein>
    <recommendedName>
        <fullName evidence="9">Dihydrolipoamide acetyltransferase component of pyruvate dehydrogenase complex</fullName>
        <ecNumber evidence="9">2.3.1.-</ecNumber>
    </recommendedName>
</protein>
<keyword evidence="4 9" id="KW-0808">Transferase</keyword>
<evidence type="ECO:0000256" key="8">
    <source>
        <dbReference type="ARBA" id="ARBA00023315"/>
    </source>
</evidence>
<evidence type="ECO:0000313" key="14">
    <source>
        <dbReference type="Proteomes" id="UP000291343"/>
    </source>
</evidence>
<dbReference type="EC" id="2.3.1.-" evidence="9"/>
<dbReference type="OrthoDB" id="202158at2759"/>
<feature type="compositionally biased region" description="Basic and acidic residues" evidence="10">
    <location>
        <begin position="140"/>
        <end position="150"/>
    </location>
</feature>
<dbReference type="EMBL" id="QKKF02014123">
    <property type="protein sequence ID" value="RZF42796.1"/>
    <property type="molecule type" value="Genomic_DNA"/>
</dbReference>
<keyword evidence="8 9" id="KW-0012">Acyltransferase</keyword>
<dbReference type="InterPro" id="IPR001078">
    <property type="entry name" value="2-oxoacid_DH_actylTfrase"/>
</dbReference>
<dbReference type="PROSITE" id="PS51826">
    <property type="entry name" value="PSBD"/>
    <property type="match status" value="1"/>
</dbReference>
<name>A0A482XAM8_LAOST</name>
<evidence type="ECO:0000256" key="4">
    <source>
        <dbReference type="ARBA" id="ARBA00022679"/>
    </source>
</evidence>
<dbReference type="PROSITE" id="PS00189">
    <property type="entry name" value="LIPOYL"/>
    <property type="match status" value="1"/>
</dbReference>
<comment type="similarity">
    <text evidence="3 9">Belongs to the 2-oxoacid dehydrogenase family.</text>
</comment>
<dbReference type="AlphaFoldDB" id="A0A482XAM8"/>
<feature type="compositionally biased region" description="Low complexity" evidence="10">
    <location>
        <begin position="128"/>
        <end position="139"/>
    </location>
</feature>
<evidence type="ECO:0000256" key="5">
    <source>
        <dbReference type="ARBA" id="ARBA00022823"/>
    </source>
</evidence>
<accession>A0A482XAM8</accession>
<dbReference type="SUPFAM" id="SSF52777">
    <property type="entry name" value="CoA-dependent acyltransferases"/>
    <property type="match status" value="1"/>
</dbReference>
<evidence type="ECO:0000256" key="3">
    <source>
        <dbReference type="ARBA" id="ARBA00007317"/>
    </source>
</evidence>
<dbReference type="FunCoup" id="A0A482XAM8">
    <property type="interactions" value="1753"/>
</dbReference>
<dbReference type="Pfam" id="PF00198">
    <property type="entry name" value="2-oxoacid_dh"/>
    <property type="match status" value="1"/>
</dbReference>
<dbReference type="InterPro" id="IPR011053">
    <property type="entry name" value="Single_hybrid_motif"/>
</dbReference>
<dbReference type="InterPro" id="IPR000089">
    <property type="entry name" value="Biotin_lipoyl"/>
</dbReference>
<dbReference type="Gene3D" id="4.10.320.10">
    <property type="entry name" value="E3-binding domain"/>
    <property type="match status" value="1"/>
</dbReference>
<feature type="domain" description="Lipoyl-binding" evidence="11">
    <location>
        <begin position="45"/>
        <end position="120"/>
    </location>
</feature>
<dbReference type="GO" id="GO:0031405">
    <property type="term" value="F:lipoic acid binding"/>
    <property type="evidence" value="ECO:0007669"/>
    <property type="project" value="TreeGrafter"/>
</dbReference>
<proteinExistence type="inferred from homology"/>
<dbReference type="CDD" id="cd06849">
    <property type="entry name" value="lipoyl_domain"/>
    <property type="match status" value="1"/>
</dbReference>
<reference evidence="13 14" key="1">
    <citation type="journal article" date="2017" name="Gigascience">
        <title>Genome sequence of the small brown planthopper, Laodelphax striatellus.</title>
        <authorList>
            <person name="Zhu J."/>
            <person name="Jiang F."/>
            <person name="Wang X."/>
            <person name="Yang P."/>
            <person name="Bao Y."/>
            <person name="Zhao W."/>
            <person name="Wang W."/>
            <person name="Lu H."/>
            <person name="Wang Q."/>
            <person name="Cui N."/>
            <person name="Li J."/>
            <person name="Chen X."/>
            <person name="Luo L."/>
            <person name="Yu J."/>
            <person name="Kang L."/>
            <person name="Cui F."/>
        </authorList>
    </citation>
    <scope>NUCLEOTIDE SEQUENCE [LARGE SCALE GENOMIC DNA]</scope>
    <source>
        <strain evidence="13">Lst14</strain>
    </source>
</reference>
<dbReference type="Pfam" id="PF00364">
    <property type="entry name" value="Biotin_lipoyl"/>
    <property type="match status" value="1"/>
</dbReference>
<comment type="caution">
    <text evidence="13">The sequence shown here is derived from an EMBL/GenBank/DDBJ whole genome shotgun (WGS) entry which is preliminary data.</text>
</comment>
<comment type="subcellular location">
    <subcellularLocation>
        <location evidence="2">Mitochondrion matrix</location>
    </subcellularLocation>
</comment>
<evidence type="ECO:0000256" key="7">
    <source>
        <dbReference type="ARBA" id="ARBA00023128"/>
    </source>
</evidence>
<sequence>MAARIFVSSCSCRHLQKRAGFYKINSEIGIVKHRELRTCTADLKKVQFCLSDIGEGIREVKVKDWHVKIDDKVAQFDSICDVESDKATVNITSRYDGVITKLYHEIDDTAKVGEPLVDIEIADDSDQVVSSVSNNQNTQNKEEKISKSDTEDTENIVVTNQGVVEDKDEYLKQILANKSLATPAVRRIALFQVVKLSEIKATGKNNRVLKEDILAHLDIIKSPSSVTSEPCVVNPITGITRTMVKTMTKSKDIPVFHFSDEIDVKKLVELRGKIH</sequence>
<dbReference type="FunFam" id="2.40.50.100:FF:000013">
    <property type="entry name" value="Dihydrolipoamide acetyltransferase component of pyruvate dehydrogenase complex"/>
    <property type="match status" value="1"/>
</dbReference>
<dbReference type="SMR" id="A0A482XAM8"/>
<evidence type="ECO:0000256" key="9">
    <source>
        <dbReference type="RuleBase" id="RU003423"/>
    </source>
</evidence>
<dbReference type="SUPFAM" id="SSF51230">
    <property type="entry name" value="Single hybrid motif"/>
    <property type="match status" value="1"/>
</dbReference>
<keyword evidence="7" id="KW-0496">Mitochondrion</keyword>
<dbReference type="InterPro" id="IPR023213">
    <property type="entry name" value="CAT-like_dom_sf"/>
</dbReference>
<dbReference type="PROSITE" id="PS50968">
    <property type="entry name" value="BIOTINYL_LIPOYL"/>
    <property type="match status" value="1"/>
</dbReference>
<dbReference type="Pfam" id="PF02817">
    <property type="entry name" value="E3_binding"/>
    <property type="match status" value="1"/>
</dbReference>
<dbReference type="InterPro" id="IPR050743">
    <property type="entry name" value="2-oxoacid_DH_E2_comp"/>
</dbReference>
<feature type="region of interest" description="Disordered" evidence="10">
    <location>
        <begin position="128"/>
        <end position="151"/>
    </location>
</feature>
<keyword evidence="5 9" id="KW-0450">Lipoyl</keyword>
<evidence type="ECO:0000256" key="6">
    <source>
        <dbReference type="ARBA" id="ARBA00022946"/>
    </source>
</evidence>
<organism evidence="13 14">
    <name type="scientific">Laodelphax striatellus</name>
    <name type="common">Small brown planthopper</name>
    <name type="synonym">Delphax striatella</name>
    <dbReference type="NCBI Taxonomy" id="195883"/>
    <lineage>
        <taxon>Eukaryota</taxon>
        <taxon>Metazoa</taxon>
        <taxon>Ecdysozoa</taxon>
        <taxon>Arthropoda</taxon>
        <taxon>Hexapoda</taxon>
        <taxon>Insecta</taxon>
        <taxon>Pterygota</taxon>
        <taxon>Neoptera</taxon>
        <taxon>Paraneoptera</taxon>
        <taxon>Hemiptera</taxon>
        <taxon>Auchenorrhyncha</taxon>
        <taxon>Fulgoroidea</taxon>
        <taxon>Delphacidae</taxon>
        <taxon>Criomorphinae</taxon>
        <taxon>Laodelphax</taxon>
    </lineage>
</organism>
<dbReference type="InParanoid" id="A0A482XAM8"/>
<evidence type="ECO:0000256" key="1">
    <source>
        <dbReference type="ARBA" id="ARBA00001938"/>
    </source>
</evidence>
<dbReference type="InterPro" id="IPR003016">
    <property type="entry name" value="2-oxoA_DH_lipoyl-BS"/>
</dbReference>
<dbReference type="GO" id="GO:0005759">
    <property type="term" value="C:mitochondrial matrix"/>
    <property type="evidence" value="ECO:0007669"/>
    <property type="project" value="UniProtKB-SubCell"/>
</dbReference>
<dbReference type="GO" id="GO:0016407">
    <property type="term" value="F:acetyltransferase activity"/>
    <property type="evidence" value="ECO:0007669"/>
    <property type="project" value="TreeGrafter"/>
</dbReference>
<comment type="cofactor">
    <cofactor evidence="1 9">
        <name>(R)-lipoate</name>
        <dbReference type="ChEBI" id="CHEBI:83088"/>
    </cofactor>
</comment>